<dbReference type="eggNOG" id="KOG0800">
    <property type="taxonomic scope" value="Eukaryota"/>
</dbReference>
<feature type="compositionally biased region" description="Basic and acidic residues" evidence="1">
    <location>
        <begin position="388"/>
        <end position="399"/>
    </location>
</feature>
<proteinExistence type="predicted"/>
<feature type="compositionally biased region" description="Polar residues" evidence="1">
    <location>
        <begin position="440"/>
        <end position="450"/>
    </location>
</feature>
<dbReference type="Gene3D" id="3.30.40.10">
    <property type="entry name" value="Zinc/RING finger domain, C3HC4 (zinc finger)"/>
    <property type="match status" value="1"/>
</dbReference>
<dbReference type="InterPro" id="IPR013083">
    <property type="entry name" value="Znf_RING/FYVE/PHD"/>
</dbReference>
<evidence type="ECO:0000313" key="3">
    <source>
        <dbReference type="Proteomes" id="UP000008068"/>
    </source>
</evidence>
<accession>G0MWX6</accession>
<dbReference type="SUPFAM" id="SSF57903">
    <property type="entry name" value="FYVE/PHD zinc finger"/>
    <property type="match status" value="1"/>
</dbReference>
<dbReference type="InParanoid" id="G0MWX6"/>
<protein>
    <recommendedName>
        <fullName evidence="4">RING-type domain-containing protein</fullName>
    </recommendedName>
</protein>
<feature type="compositionally biased region" description="Pro residues" evidence="1">
    <location>
        <begin position="653"/>
        <end position="679"/>
    </location>
</feature>
<feature type="region of interest" description="Disordered" evidence="1">
    <location>
        <begin position="388"/>
        <end position="450"/>
    </location>
</feature>
<feature type="compositionally biased region" description="Low complexity" evidence="1">
    <location>
        <begin position="402"/>
        <end position="421"/>
    </location>
</feature>
<evidence type="ECO:0008006" key="4">
    <source>
        <dbReference type="Google" id="ProtNLM"/>
    </source>
</evidence>
<dbReference type="HOGENOM" id="CLU_298308_0_0_1"/>
<evidence type="ECO:0000313" key="2">
    <source>
        <dbReference type="EMBL" id="EGT46302.1"/>
    </source>
</evidence>
<feature type="compositionally biased region" description="Polar residues" evidence="1">
    <location>
        <begin position="475"/>
        <end position="486"/>
    </location>
</feature>
<dbReference type="STRING" id="135651.G0MWX6"/>
<feature type="compositionally biased region" description="Basic and acidic residues" evidence="1">
    <location>
        <begin position="713"/>
        <end position="727"/>
    </location>
</feature>
<keyword evidence="3" id="KW-1185">Reference proteome</keyword>
<dbReference type="InterPro" id="IPR011011">
    <property type="entry name" value="Znf_FYVE_PHD"/>
</dbReference>
<dbReference type="CDD" id="cd16448">
    <property type="entry name" value="RING-H2"/>
    <property type="match status" value="1"/>
</dbReference>
<dbReference type="EMBL" id="GL379817">
    <property type="protein sequence ID" value="EGT46302.1"/>
    <property type="molecule type" value="Genomic_DNA"/>
</dbReference>
<feature type="compositionally biased region" description="Low complexity" evidence="1">
    <location>
        <begin position="588"/>
        <end position="619"/>
    </location>
</feature>
<dbReference type="AlphaFoldDB" id="G0MWX6"/>
<name>G0MWX6_CAEBE</name>
<feature type="region of interest" description="Disordered" evidence="1">
    <location>
        <begin position="465"/>
        <end position="691"/>
    </location>
</feature>
<dbReference type="Proteomes" id="UP000008068">
    <property type="component" value="Unassembled WGS sequence"/>
</dbReference>
<reference evidence="3" key="1">
    <citation type="submission" date="2011-07" db="EMBL/GenBank/DDBJ databases">
        <authorList>
            <consortium name="Caenorhabditis brenneri Sequencing and Analysis Consortium"/>
            <person name="Wilson R.K."/>
        </authorList>
    </citation>
    <scope>NUCLEOTIDE SEQUENCE [LARGE SCALE GENOMIC DNA]</scope>
    <source>
        <strain evidence="3">PB2801</strain>
    </source>
</reference>
<dbReference type="OrthoDB" id="8062037at2759"/>
<organism evidence="3">
    <name type="scientific">Caenorhabditis brenneri</name>
    <name type="common">Nematode worm</name>
    <dbReference type="NCBI Taxonomy" id="135651"/>
    <lineage>
        <taxon>Eukaryota</taxon>
        <taxon>Metazoa</taxon>
        <taxon>Ecdysozoa</taxon>
        <taxon>Nematoda</taxon>
        <taxon>Chromadorea</taxon>
        <taxon>Rhabditida</taxon>
        <taxon>Rhabditina</taxon>
        <taxon>Rhabditomorpha</taxon>
        <taxon>Rhabditoidea</taxon>
        <taxon>Rhabditidae</taxon>
        <taxon>Peloderinae</taxon>
        <taxon>Caenorhabditis</taxon>
    </lineage>
</organism>
<sequence>MTNYKTSELQYYKWADLESCESVTGVCFYKYRNTGQSIQANISRMSENGIAMWTPQYFLLSSDEAKQLTTTMFGQQILSEEGRVMVRSLTNFVAKSSNKRIYLRQLPHPADSLIDYGFFSDDILEIIPLVLKQQGNPIRENNALFAKYREQWKVPIDIFHRVISTEEAIEVFEQFNINKSLITVVPDIQYHHSVMNRFKNGTEPLATYNHNCQKAVYKQEAMWMVFRECICGFNWDEIQNFELRREIIDIMHHMNAPGMIMFTLDSVHVYLRNIKRFPFYSTPEANKPSRKLDYFFTKKSVMSSMSSSEYHKMADTFHLTKYEADRQIPVWKVRVYMAAAWMNQFFGKDYRVLRAHLMEAVRYLVLELKDWFQMQDLLFPDLINVAKKEESPEPKEDPKPNPSTGSQEPSSASASLPEPSETVAAAIPLPWKIPEGPPNGSETSETSGATVPLQTVSKACETIAAAIPLPRKKPASQSNGSKTSETVLKPSEATDPPKMAPVPMPKPSETVTSIPLPWKTPECQSTGSETSDTVLKPSEATSQLETVSKPSVTSSKPTDKVSKLIKTFPKRLGTPGERENTNRSENVSGPSESASMSSGTVSKSTETVTEPTETPGAPEKVSRSSQTISNPPKPPALKSTKTALKPSGAQKIPQPPNSKPSQAPRPKPKPSQAPPPAPTAPSNESKLCDKCHRNGLALNTAKTELAEAQAKANKYETQAKEASEMEKKMKKLRKENEHLQKGIKDLKVEKEKSEGKAEILKNKIDELNGKVIDLEGKLENEQLEKTNFEEESAMLRRNFERLQVHVAKRESKRPNVNRPSTAAPPSCKMSVNDWVKVKEDFESDEVWVVAKKKMIESLLSKTTDPEIRKYCQFELSQYVGSIQLYETIINLNIEKINFTEDTSDLQPLPNYPHLSQKFINLFNEMLKKEAEEVPSDPDNECYICQEAFSDGEKRLFCPTCKKPVHLTCEADWEEAQKKSMIKELSCGHCRGKEAFKDDLEKENKKGEQ</sequence>
<evidence type="ECO:0000256" key="1">
    <source>
        <dbReference type="SAM" id="MobiDB-lite"/>
    </source>
</evidence>
<gene>
    <name evidence="2" type="ORF">CAEBREN_11981</name>
</gene>
<feature type="region of interest" description="Disordered" evidence="1">
    <location>
        <begin position="708"/>
        <end position="729"/>
    </location>
</feature>
<feature type="compositionally biased region" description="Polar residues" evidence="1">
    <location>
        <begin position="522"/>
        <end position="556"/>
    </location>
</feature>